<evidence type="ECO:0000256" key="3">
    <source>
        <dbReference type="ARBA" id="ARBA00023128"/>
    </source>
</evidence>
<gene>
    <name evidence="8" type="primary">LOC106742817</name>
</gene>
<dbReference type="NCBIfam" id="TIGR00090">
    <property type="entry name" value="rsfS_iojap_ybeB"/>
    <property type="match status" value="1"/>
</dbReference>
<dbReference type="AlphaFoldDB" id="A0A6P3WZQ4"/>
<dbReference type="PANTHER" id="PTHR21043:SF0">
    <property type="entry name" value="MITOCHONDRIAL ASSEMBLY OF RIBOSOMAL LARGE SUBUNIT PROTEIN 1"/>
    <property type="match status" value="1"/>
</dbReference>
<evidence type="ECO:0000313" key="8">
    <source>
        <dbReference type="RefSeq" id="XP_014471586.1"/>
    </source>
</evidence>
<dbReference type="KEGG" id="dqu:106742817"/>
<keyword evidence="3" id="KW-0496">Mitochondrion</keyword>
<evidence type="ECO:0000256" key="1">
    <source>
        <dbReference type="ARBA" id="ARBA00004173"/>
    </source>
</evidence>
<dbReference type="Proteomes" id="UP000515204">
    <property type="component" value="Unplaced"/>
</dbReference>
<evidence type="ECO:0000256" key="2">
    <source>
        <dbReference type="ARBA" id="ARBA00010574"/>
    </source>
</evidence>
<dbReference type="GO" id="GO:0005739">
    <property type="term" value="C:mitochondrion"/>
    <property type="evidence" value="ECO:0007669"/>
    <property type="project" value="UniProtKB-SubCell"/>
</dbReference>
<comment type="subcellular location">
    <subcellularLocation>
        <location evidence="1">Mitochondrion</location>
    </subcellularLocation>
</comment>
<dbReference type="GO" id="GO:0043023">
    <property type="term" value="F:ribosomal large subunit binding"/>
    <property type="evidence" value="ECO:0007669"/>
    <property type="project" value="TreeGrafter"/>
</dbReference>
<dbReference type="GO" id="GO:0017148">
    <property type="term" value="P:negative regulation of translation"/>
    <property type="evidence" value="ECO:0007669"/>
    <property type="project" value="TreeGrafter"/>
</dbReference>
<sequence length="280" mass="32526">MSHTLGMFRRTFAIVKFCHRLLDMRSCILRGLLRTRSILHQSFAKNKGILTYSQLKQSRRFSNNLRKEPGEEDLTDERKDDDHNLTTSISAKYKIFHDEEVDVILDVTEEQRKIDLELLTAQEQFHDPYAGINLKRGVTGVYDIEDLVTLLKLNKARQIFVVSVPKEYVYVDYIVVVSCMSIKHMKALATFVRKVYKLKRHANIDKIPKIEGSDSNDWIALDLGNIALHIFSTSARKQYDLETLWTVGSQYDDKSNVTEEVDIMEQYNTFLAELEPDEDK</sequence>
<dbReference type="InterPro" id="IPR043519">
    <property type="entry name" value="NT_sf"/>
</dbReference>
<evidence type="ECO:0000256" key="5">
    <source>
        <dbReference type="ARBA" id="ARBA00073331"/>
    </source>
</evidence>
<dbReference type="PANTHER" id="PTHR21043">
    <property type="entry name" value="IOJAP SUPERFAMILY ORTHOLOG"/>
    <property type="match status" value="1"/>
</dbReference>
<dbReference type="CTD" id="136040730"/>
<evidence type="ECO:0000313" key="7">
    <source>
        <dbReference type="Proteomes" id="UP000515204"/>
    </source>
</evidence>
<organism evidence="7 8">
    <name type="scientific">Dinoponera quadriceps</name>
    <name type="common">South American ant</name>
    <dbReference type="NCBI Taxonomy" id="609295"/>
    <lineage>
        <taxon>Eukaryota</taxon>
        <taxon>Metazoa</taxon>
        <taxon>Ecdysozoa</taxon>
        <taxon>Arthropoda</taxon>
        <taxon>Hexapoda</taxon>
        <taxon>Insecta</taxon>
        <taxon>Pterygota</taxon>
        <taxon>Neoptera</taxon>
        <taxon>Endopterygota</taxon>
        <taxon>Hymenoptera</taxon>
        <taxon>Apocrita</taxon>
        <taxon>Aculeata</taxon>
        <taxon>Formicoidea</taxon>
        <taxon>Formicidae</taxon>
        <taxon>Ponerinae</taxon>
        <taxon>Ponerini</taxon>
        <taxon>Dinoponera</taxon>
    </lineage>
</organism>
<proteinExistence type="inferred from homology"/>
<reference evidence="8" key="1">
    <citation type="submission" date="2025-08" db="UniProtKB">
        <authorList>
            <consortium name="RefSeq"/>
        </authorList>
    </citation>
    <scope>IDENTIFICATION</scope>
</reference>
<dbReference type="RefSeq" id="XP_014471586.1">
    <property type="nucleotide sequence ID" value="XM_014616100.1"/>
</dbReference>
<comment type="function">
    <text evidence="4">Required for normal mitochondrial ribosome function and mitochondrial translation. May play a role in ribosome biogenesis by preventing premature association of the 28S and 39S ribosomal subunits. Interacts with mitochondrial ribosomal protein uL14m (MRPL14), probably blocking formation of intersubunit bridge B8, preventing association of the 28S and 39S ribosomal subunits. Addition to isolated mitochondrial ribosomal subunits partially inhibits translation, probably by interfering with the association of the 28S and 39S ribosomal subunits and the formation of functional ribosomes. May also participate in the assembly and/or regulation of the stability of the large subunit of the mitochondrial ribosome. May function as a ribosomal silencing factor.</text>
</comment>
<name>A0A6P3WZQ4_DINQU</name>
<accession>A0A6P3WZQ4</accession>
<dbReference type="Pfam" id="PF02410">
    <property type="entry name" value="RsfS"/>
    <property type="match status" value="1"/>
</dbReference>
<dbReference type="FunFam" id="3.30.460.10:FF:000018">
    <property type="entry name" value="Mitochondrial assembly of ribosomal large subunit 1"/>
    <property type="match status" value="1"/>
</dbReference>
<dbReference type="HAMAP" id="MF_01477">
    <property type="entry name" value="Iojap_RsfS"/>
    <property type="match status" value="1"/>
</dbReference>
<evidence type="ECO:0000256" key="6">
    <source>
        <dbReference type="SAM" id="MobiDB-lite"/>
    </source>
</evidence>
<comment type="similarity">
    <text evidence="2">Belongs to the Iojap/RsfS family.</text>
</comment>
<feature type="region of interest" description="Disordered" evidence="6">
    <location>
        <begin position="61"/>
        <end position="82"/>
    </location>
</feature>
<keyword evidence="7" id="KW-1185">Reference proteome</keyword>
<dbReference type="OrthoDB" id="21330at2759"/>
<dbReference type="InterPro" id="IPR004394">
    <property type="entry name" value="Iojap/RsfS/C7orf30"/>
</dbReference>
<dbReference type="GO" id="GO:0090071">
    <property type="term" value="P:negative regulation of ribosome biogenesis"/>
    <property type="evidence" value="ECO:0007669"/>
    <property type="project" value="TreeGrafter"/>
</dbReference>
<dbReference type="SUPFAM" id="SSF81301">
    <property type="entry name" value="Nucleotidyltransferase"/>
    <property type="match status" value="1"/>
</dbReference>
<evidence type="ECO:0000256" key="4">
    <source>
        <dbReference type="ARBA" id="ARBA00053669"/>
    </source>
</evidence>
<dbReference type="GeneID" id="106742817"/>
<dbReference type="Gene3D" id="3.30.460.10">
    <property type="entry name" value="Beta Polymerase, domain 2"/>
    <property type="match status" value="1"/>
</dbReference>
<protein>
    <recommendedName>
        <fullName evidence="5">Mitochondrial assembly of ribosomal large subunit protein 1</fullName>
    </recommendedName>
</protein>